<comment type="caution">
    <text evidence="6">The sequence shown here is derived from an EMBL/GenBank/DDBJ whole genome shotgun (WGS) entry which is preliminary data.</text>
</comment>
<dbReference type="CDD" id="cd08414">
    <property type="entry name" value="PBP2_LTTR_aromatics_like"/>
    <property type="match status" value="1"/>
</dbReference>
<dbReference type="InterPro" id="IPR000847">
    <property type="entry name" value="LysR_HTH_N"/>
</dbReference>
<feature type="domain" description="HTH lysR-type" evidence="5">
    <location>
        <begin position="6"/>
        <end position="63"/>
    </location>
</feature>
<dbReference type="EMBL" id="WHSB02000001">
    <property type="protein sequence ID" value="MCQ4628905.1"/>
    <property type="molecule type" value="Genomic_DNA"/>
</dbReference>
<dbReference type="Gene3D" id="3.40.190.10">
    <property type="entry name" value="Periplasmic binding protein-like II"/>
    <property type="match status" value="2"/>
</dbReference>
<organism evidence="6 7">
    <name type="scientific">Shinella lacus</name>
    <dbReference type="NCBI Taxonomy" id="2654216"/>
    <lineage>
        <taxon>Bacteria</taxon>
        <taxon>Pseudomonadati</taxon>
        <taxon>Pseudomonadota</taxon>
        <taxon>Alphaproteobacteria</taxon>
        <taxon>Hyphomicrobiales</taxon>
        <taxon>Rhizobiaceae</taxon>
        <taxon>Shinella</taxon>
    </lineage>
</organism>
<dbReference type="PANTHER" id="PTHR30346">
    <property type="entry name" value="TRANSCRIPTIONAL DUAL REGULATOR HCAR-RELATED"/>
    <property type="match status" value="1"/>
</dbReference>
<dbReference type="SUPFAM" id="SSF53850">
    <property type="entry name" value="Periplasmic binding protein-like II"/>
    <property type="match status" value="1"/>
</dbReference>
<dbReference type="PANTHER" id="PTHR30346:SF0">
    <property type="entry name" value="HCA OPERON TRANSCRIPTIONAL ACTIVATOR HCAR"/>
    <property type="match status" value="1"/>
</dbReference>
<evidence type="ECO:0000256" key="3">
    <source>
        <dbReference type="ARBA" id="ARBA00023125"/>
    </source>
</evidence>
<dbReference type="Proteomes" id="UP000996601">
    <property type="component" value="Unassembled WGS sequence"/>
</dbReference>
<sequence>MALMNIQLRHVRCLLAVAGERSFARAAEKLAVSQPALSQTISQLEETLGFEIFQRTTRSVTLTKDGEALCEYAQKLNRAMESFYRDVKSLQLSVHNSLRVGYLIGTAVEFIPKITQEFERRFPNATLEFIEYDFNNPDAGLATGSVDCGIFRPPVDTTNINIVEIARERCVACLPDGHPLSLQETVEVEQLLDEPFIAAPGSGIWRDYWLAGQYRNGREARVVFEAATVDSELQAVAMRKGISITAESTARFYARPGVAFRTITNMEECVIAIGYKHPANPLVRELIDVARSVAR</sequence>
<name>A0ABT1R160_9HYPH</name>
<dbReference type="Gene3D" id="1.10.10.10">
    <property type="entry name" value="Winged helix-like DNA-binding domain superfamily/Winged helix DNA-binding domain"/>
    <property type="match status" value="1"/>
</dbReference>
<evidence type="ECO:0000256" key="1">
    <source>
        <dbReference type="ARBA" id="ARBA00009437"/>
    </source>
</evidence>
<dbReference type="InterPro" id="IPR036390">
    <property type="entry name" value="WH_DNA-bd_sf"/>
</dbReference>
<keyword evidence="7" id="KW-1185">Reference proteome</keyword>
<keyword evidence="4" id="KW-0804">Transcription</keyword>
<dbReference type="InterPro" id="IPR005119">
    <property type="entry name" value="LysR_subst-bd"/>
</dbReference>
<evidence type="ECO:0000256" key="4">
    <source>
        <dbReference type="ARBA" id="ARBA00023163"/>
    </source>
</evidence>
<dbReference type="SUPFAM" id="SSF46785">
    <property type="entry name" value="Winged helix' DNA-binding domain"/>
    <property type="match status" value="1"/>
</dbReference>
<dbReference type="RefSeq" id="WP_256114981.1">
    <property type="nucleotide sequence ID" value="NZ_WHSB02000001.1"/>
</dbReference>
<proteinExistence type="inferred from homology"/>
<dbReference type="Pfam" id="PF00126">
    <property type="entry name" value="HTH_1"/>
    <property type="match status" value="1"/>
</dbReference>
<dbReference type="PROSITE" id="PS50931">
    <property type="entry name" value="HTH_LYSR"/>
    <property type="match status" value="1"/>
</dbReference>
<protein>
    <submittedName>
        <fullName evidence="6">LysR family transcriptional regulator</fullName>
    </submittedName>
</protein>
<dbReference type="InterPro" id="IPR036388">
    <property type="entry name" value="WH-like_DNA-bd_sf"/>
</dbReference>
<evidence type="ECO:0000259" key="5">
    <source>
        <dbReference type="PROSITE" id="PS50931"/>
    </source>
</evidence>
<comment type="similarity">
    <text evidence="1">Belongs to the LysR transcriptional regulatory family.</text>
</comment>
<keyword evidence="2" id="KW-0805">Transcription regulation</keyword>
<dbReference type="PRINTS" id="PR00039">
    <property type="entry name" value="HTHLYSR"/>
</dbReference>
<evidence type="ECO:0000313" key="6">
    <source>
        <dbReference type="EMBL" id="MCQ4628905.1"/>
    </source>
</evidence>
<gene>
    <name evidence="6" type="ORF">GB927_002580</name>
</gene>
<reference evidence="6" key="1">
    <citation type="submission" date="2021-07" db="EMBL/GenBank/DDBJ databases">
        <title>Shinella sp. nov., a novel member of the genus Shinella from water.</title>
        <authorList>
            <person name="Deng Y."/>
        </authorList>
    </citation>
    <scope>NUCLEOTIDE SEQUENCE</scope>
    <source>
        <strain evidence="6">CPCC 100929</strain>
    </source>
</reference>
<keyword evidence="3" id="KW-0238">DNA-binding</keyword>
<dbReference type="Pfam" id="PF03466">
    <property type="entry name" value="LysR_substrate"/>
    <property type="match status" value="1"/>
</dbReference>
<evidence type="ECO:0000313" key="7">
    <source>
        <dbReference type="Proteomes" id="UP000996601"/>
    </source>
</evidence>
<evidence type="ECO:0000256" key="2">
    <source>
        <dbReference type="ARBA" id="ARBA00023015"/>
    </source>
</evidence>
<accession>A0ABT1R160</accession>